<feature type="domain" description="DUF5723" evidence="2">
    <location>
        <begin position="52"/>
        <end position="373"/>
    </location>
</feature>
<evidence type="ECO:0000256" key="1">
    <source>
        <dbReference type="SAM" id="SignalP"/>
    </source>
</evidence>
<feature type="chain" id="PRO_5045188957" evidence="1">
    <location>
        <begin position="23"/>
        <end position="466"/>
    </location>
</feature>
<accession>A0ABY4F927</accession>
<evidence type="ECO:0000313" key="3">
    <source>
        <dbReference type="EMBL" id="UOQ52925.1"/>
    </source>
</evidence>
<keyword evidence="4" id="KW-1185">Reference proteome</keyword>
<keyword evidence="1" id="KW-0732">Signal</keyword>
<dbReference type="Gene3D" id="2.40.160.60">
    <property type="entry name" value="Outer membrane protein transport protein (OMPP1/FadL/TodX)"/>
    <property type="match status" value="1"/>
</dbReference>
<gene>
    <name evidence="3" type="ORF">MUN80_24705</name>
</gene>
<name>A0ABY4F927_9BACT</name>
<evidence type="ECO:0000313" key="4">
    <source>
        <dbReference type="Proteomes" id="UP000831785"/>
    </source>
</evidence>
<feature type="signal peptide" evidence="1">
    <location>
        <begin position="1"/>
        <end position="22"/>
    </location>
</feature>
<dbReference type="EMBL" id="CP095049">
    <property type="protein sequence ID" value="UOQ52925.1"/>
    <property type="molecule type" value="Genomic_DNA"/>
</dbReference>
<evidence type="ECO:0000259" key="2">
    <source>
        <dbReference type="Pfam" id="PF18990"/>
    </source>
</evidence>
<sequence length="466" mass="49883">MKNTRLALLTGLGLLAATSLRAQSELSSFSIVGRGGVANSFASDYQAIGINPANMARMNNAVVAFSIGEGGVGVSSASLTRSQLSKFLRNSNQTLTKADKLELARAFTSDNTLNFNADVTTVAVSASFPVLGSFAFSNRQRLAGHMALNQNAAEIMFLGQEAPIYANYNPTTSPLITESLAGTQFQGTWYNEFNFAFARRLVTLPLFRLSGGVGYRYIQGVGIVDVRVEPGKIEAYSAMSPLFDIDYGKVVNNTSFNLQERGNGLQPVGKGNGFDLGLAMEAGKMLRASLSVTDLGHMTWEGNLLTASDQKLKKLRSNGVDNYDFLSEATKIFASGTDSVLVYQPSQEHRAELPTKLRAGASLRVTDRLEMGLDVTLPLNEVAGNITSPFVGAGIDFKPNKYIRLSSGVAGGAGYGFALPLGVAFTTNIYEFGVSTRDLPGLLADKNPYASVAAGFVRFRFGEIKD</sequence>
<proteinExistence type="predicted"/>
<dbReference type="InterPro" id="IPR043781">
    <property type="entry name" value="DUF5723"/>
</dbReference>
<dbReference type="RefSeq" id="WP_244717424.1">
    <property type="nucleotide sequence ID" value="NZ_CP095049.1"/>
</dbReference>
<dbReference type="Pfam" id="PF18990">
    <property type="entry name" value="DUF5723"/>
    <property type="match status" value="1"/>
</dbReference>
<dbReference type="Proteomes" id="UP000831785">
    <property type="component" value="Chromosome"/>
</dbReference>
<reference evidence="3 4" key="1">
    <citation type="submission" date="2022-04" db="EMBL/GenBank/DDBJ databases">
        <title>Hymenobacter sp. isolated from the air.</title>
        <authorList>
            <person name="Won M."/>
            <person name="Lee C.-M."/>
            <person name="Woen H.-Y."/>
            <person name="Kwon S.-W."/>
        </authorList>
    </citation>
    <scope>NUCLEOTIDE SEQUENCE [LARGE SCALE GENOMIC DNA]</scope>
    <source>
        <strain evidence="4">5116 S-27</strain>
    </source>
</reference>
<protein>
    <submittedName>
        <fullName evidence="3">DUF5723 family protein</fullName>
    </submittedName>
</protein>
<organism evidence="3 4">
    <name type="scientific">Hymenobacter cellulosivorans</name>
    <dbReference type="NCBI Taxonomy" id="2932249"/>
    <lineage>
        <taxon>Bacteria</taxon>
        <taxon>Pseudomonadati</taxon>
        <taxon>Bacteroidota</taxon>
        <taxon>Cytophagia</taxon>
        <taxon>Cytophagales</taxon>
        <taxon>Hymenobacteraceae</taxon>
        <taxon>Hymenobacter</taxon>
    </lineage>
</organism>